<dbReference type="Proteomes" id="UP001295469">
    <property type="component" value="Chromosome A10"/>
</dbReference>
<reference evidence="1" key="1">
    <citation type="submission" date="2021-01" db="EMBL/GenBank/DDBJ databases">
        <authorList>
            <consortium name="Genoscope - CEA"/>
            <person name="William W."/>
        </authorList>
    </citation>
    <scope>NUCLEOTIDE SEQUENCE</scope>
</reference>
<sequence>NTEKTSLNLAPQGTSLMRQLSHSSSSLPLSRGYLCNNNKAESSSSIILLLFDQSRFCSNPPTASSQSGTGFITVALDVEIVPPENSVLNAAAERFFKSEIRRRLFVTSVLLVLSRVGYFIPLHGFDRRLIPQDYLSFVSGSVGECSHVLYSRLLG</sequence>
<name>A0A817BHD6_BRANA</name>
<protein>
    <submittedName>
        <fullName evidence="1">(rape) hypothetical protein</fullName>
    </submittedName>
</protein>
<dbReference type="Gene3D" id="1.10.3370.10">
    <property type="entry name" value="SecY subunit domain"/>
    <property type="match status" value="1"/>
</dbReference>
<accession>A0A817BHD6</accession>
<feature type="non-terminal residue" evidence="1">
    <location>
        <position position="1"/>
    </location>
</feature>
<gene>
    <name evidence="1" type="ORF">DARMORV10_A10P17750.1</name>
</gene>
<organism evidence="1">
    <name type="scientific">Brassica napus</name>
    <name type="common">Rape</name>
    <dbReference type="NCBI Taxonomy" id="3708"/>
    <lineage>
        <taxon>Eukaryota</taxon>
        <taxon>Viridiplantae</taxon>
        <taxon>Streptophyta</taxon>
        <taxon>Embryophyta</taxon>
        <taxon>Tracheophyta</taxon>
        <taxon>Spermatophyta</taxon>
        <taxon>Magnoliopsida</taxon>
        <taxon>eudicotyledons</taxon>
        <taxon>Gunneridae</taxon>
        <taxon>Pentapetalae</taxon>
        <taxon>rosids</taxon>
        <taxon>malvids</taxon>
        <taxon>Brassicales</taxon>
        <taxon>Brassicaceae</taxon>
        <taxon>Brassiceae</taxon>
        <taxon>Brassica</taxon>
    </lineage>
</organism>
<proteinExistence type="predicted"/>
<dbReference type="InterPro" id="IPR023201">
    <property type="entry name" value="SecY_dom_sf"/>
</dbReference>
<dbReference type="AlphaFoldDB" id="A0A817BHD6"/>
<dbReference type="EMBL" id="HG994364">
    <property type="protein sequence ID" value="CAF2336431.1"/>
    <property type="molecule type" value="Genomic_DNA"/>
</dbReference>
<evidence type="ECO:0000313" key="1">
    <source>
        <dbReference type="EMBL" id="CAF2336431.1"/>
    </source>
</evidence>
<dbReference type="SUPFAM" id="SSF103491">
    <property type="entry name" value="Preprotein translocase SecY subunit"/>
    <property type="match status" value="1"/>
</dbReference>